<dbReference type="PANTHER" id="PTHR15696">
    <property type="entry name" value="SMG-7 SUPPRESSOR WITH MORPHOLOGICAL EFFECT ON GENITALIA PROTEIN 7"/>
    <property type="match status" value="1"/>
</dbReference>
<accession>A0A091DVZ0</accession>
<evidence type="ECO:0000256" key="12">
    <source>
        <dbReference type="ARBA" id="ARBA00079917"/>
    </source>
</evidence>
<dbReference type="InterPro" id="IPR045153">
    <property type="entry name" value="Est1/Ebs1-like"/>
</dbReference>
<evidence type="ECO:0000256" key="6">
    <source>
        <dbReference type="ARBA" id="ARBA00054816"/>
    </source>
</evidence>
<keyword evidence="14" id="KW-1185">Reference proteome</keyword>
<comment type="subunit">
    <text evidence="7">Interacts with TERT, PPP2CA and SMG1. Part of a complex that contains SMG1, SMG5, SMG7, PPP2CA, a short isoform of UPF3A (isoform UPF3AS, but not isoform UPF3AL) and phosphorylated UPF1. Not detected in complexes that contain unphosphorylated UPF1.</text>
</comment>
<dbReference type="Proteomes" id="UP000028990">
    <property type="component" value="Unassembled WGS sequence"/>
</dbReference>
<evidence type="ECO:0000256" key="4">
    <source>
        <dbReference type="ARBA" id="ARBA00023161"/>
    </source>
</evidence>
<sequence>MHTEAPELSAVIPRCPAEGQWVWPSSESSVQETRVVVCSGGPVSGLVHPALHLLNSGRVSSISFRPESDNSLRVSHCGMEAMASHYGKISQFLQSYYRDITTYGTNATNKDSSSCSSYNYLRNNYAKKQSLTIKTIQEESPAASAQIQSSQIDSPVPAGFGRIPSLSFLSAMSTCNEDNVNSFPDTEFHTGSSGGRAPPLASPKHLHPIEKNLKVLSAEGRLPTLKVIVGWLCTNHILLTSWRWSPLSLRNHLCVLLNLLPLVGDLQQPGLGLFHFVHDLLWSCQGPESPTFPQLPEDIALFQHSPPQASQVRVGARQALSALSTQDEAAVGICFLQSFGHFATRLPRDFLRFDSKLGVFMSSTLERPEALSGQLPERPSRIRFFKDVIQLWLQREVALLEKTLRDPQTRSALTPYLFPDPRALCEHLSVIQQLTTRGKFFLIIPKFVVDTLYILRREDHRALAAITFLEDDLKRGNQYILCQSFVSKRLVMPRMTRPDSDAWDLYNILDFCKGLLDSSRPGIPDPSSVVTVITDICLDNPRNFSYPLQLVLGTATEAGMEIKNILHFHREWKPIS</sequence>
<evidence type="ECO:0000256" key="7">
    <source>
        <dbReference type="ARBA" id="ARBA00062773"/>
    </source>
</evidence>
<reference evidence="13 14" key="1">
    <citation type="submission" date="2013-11" db="EMBL/GenBank/DDBJ databases">
        <title>The Damaraland mole rat (Fukomys damarensis) genome and evolution of African mole rats.</title>
        <authorList>
            <person name="Gladyshev V.N."/>
            <person name="Fang X."/>
        </authorList>
    </citation>
    <scope>NUCLEOTIDE SEQUENCE [LARGE SCALE GENOMIC DNA]</scope>
    <source>
        <tissue evidence="13">Liver</tissue>
    </source>
</reference>
<evidence type="ECO:0000256" key="10">
    <source>
        <dbReference type="ARBA" id="ARBA00077747"/>
    </source>
</evidence>
<dbReference type="GO" id="GO:0005737">
    <property type="term" value="C:cytoplasm"/>
    <property type="evidence" value="ECO:0007669"/>
    <property type="project" value="UniProtKB-SubCell"/>
</dbReference>
<dbReference type="SUPFAM" id="SSF48452">
    <property type="entry name" value="TPR-like"/>
    <property type="match status" value="1"/>
</dbReference>
<evidence type="ECO:0000256" key="5">
    <source>
        <dbReference type="ARBA" id="ARBA00023242"/>
    </source>
</evidence>
<dbReference type="GO" id="GO:0070034">
    <property type="term" value="F:telomerase RNA binding"/>
    <property type="evidence" value="ECO:0007669"/>
    <property type="project" value="TreeGrafter"/>
</dbReference>
<proteinExistence type="predicted"/>
<dbReference type="AlphaFoldDB" id="A0A091DVZ0"/>
<evidence type="ECO:0000256" key="9">
    <source>
        <dbReference type="ARBA" id="ARBA00075543"/>
    </source>
</evidence>
<name>A0A091DVZ0_FUKDA</name>
<evidence type="ECO:0000256" key="1">
    <source>
        <dbReference type="ARBA" id="ARBA00004123"/>
    </source>
</evidence>
<dbReference type="CDD" id="cd09884">
    <property type="entry name" value="PIN_Smg5-like"/>
    <property type="match status" value="1"/>
</dbReference>
<evidence type="ECO:0000313" key="13">
    <source>
        <dbReference type="EMBL" id="KFO35222.1"/>
    </source>
</evidence>
<evidence type="ECO:0000313" key="14">
    <source>
        <dbReference type="Proteomes" id="UP000028990"/>
    </source>
</evidence>
<protein>
    <recommendedName>
        <fullName evidence="8">Nonsense-mediated mRNA decay factor SMG5</fullName>
    </recommendedName>
    <alternativeName>
        <fullName evidence="10">EST1-like protein B</fullName>
    </alternativeName>
    <alternativeName>
        <fullName evidence="11">LPTS-RP1</fullName>
    </alternativeName>
    <alternativeName>
        <fullName evidence="12">LPTS-interacting protein</fullName>
    </alternativeName>
    <alternativeName>
        <fullName evidence="9">SMG-5 homolog</fullName>
    </alternativeName>
</protein>
<dbReference type="Gene3D" id="3.40.50.1010">
    <property type="entry name" value="5'-nuclease"/>
    <property type="match status" value="1"/>
</dbReference>
<dbReference type="InterPro" id="IPR011990">
    <property type="entry name" value="TPR-like_helical_dom_sf"/>
</dbReference>
<keyword evidence="4" id="KW-0866">Nonsense-mediated mRNA decay</keyword>
<gene>
    <name evidence="13" type="ORF">H920_03357</name>
</gene>
<organism evidence="13 14">
    <name type="scientific">Fukomys damarensis</name>
    <name type="common">Damaraland mole rat</name>
    <name type="synonym">Cryptomys damarensis</name>
    <dbReference type="NCBI Taxonomy" id="885580"/>
    <lineage>
        <taxon>Eukaryota</taxon>
        <taxon>Metazoa</taxon>
        <taxon>Chordata</taxon>
        <taxon>Craniata</taxon>
        <taxon>Vertebrata</taxon>
        <taxon>Euteleostomi</taxon>
        <taxon>Mammalia</taxon>
        <taxon>Eutheria</taxon>
        <taxon>Euarchontoglires</taxon>
        <taxon>Glires</taxon>
        <taxon>Rodentia</taxon>
        <taxon>Hystricomorpha</taxon>
        <taxon>Bathyergidae</taxon>
        <taxon>Fukomys</taxon>
    </lineage>
</organism>
<evidence type="ECO:0000256" key="8">
    <source>
        <dbReference type="ARBA" id="ARBA00073410"/>
    </source>
</evidence>
<evidence type="ECO:0000256" key="11">
    <source>
        <dbReference type="ARBA" id="ARBA00079881"/>
    </source>
</evidence>
<comment type="function">
    <text evidence="6">Plays a role in nonsense-mediated mRNA decay. Does not have RNase activity by itself. Promotes dephosphorylation of UPF1. Together with SMG7 is thought to provide a link to the mRNA degradation machinery involving exonucleolytic pathways, and to serve as an adapter for UPF1 to protein phosphatase 2A (PP2A), thereby triggering UPF1 dephosphorylation. Necessary for TERT activity.</text>
</comment>
<dbReference type="GO" id="GO:0000184">
    <property type="term" value="P:nuclear-transcribed mRNA catabolic process, nonsense-mediated decay"/>
    <property type="evidence" value="ECO:0007669"/>
    <property type="project" value="UniProtKB-KW"/>
</dbReference>
<keyword evidence="3" id="KW-0963">Cytoplasm</keyword>
<dbReference type="GO" id="GO:0005697">
    <property type="term" value="C:telomerase holoenzyme complex"/>
    <property type="evidence" value="ECO:0007669"/>
    <property type="project" value="TreeGrafter"/>
</dbReference>
<dbReference type="FunFam" id="3.40.50.1010:FF:000017">
    <property type="entry name" value="protein SMG5 isoform X2"/>
    <property type="match status" value="1"/>
</dbReference>
<evidence type="ECO:0000256" key="2">
    <source>
        <dbReference type="ARBA" id="ARBA00004496"/>
    </source>
</evidence>
<comment type="subcellular location">
    <subcellularLocation>
        <location evidence="2">Cytoplasm</location>
    </subcellularLocation>
    <subcellularLocation>
        <location evidence="1">Nucleus</location>
    </subcellularLocation>
</comment>
<keyword evidence="5" id="KW-0539">Nucleus</keyword>
<evidence type="ECO:0000256" key="3">
    <source>
        <dbReference type="ARBA" id="ARBA00022490"/>
    </source>
</evidence>
<dbReference type="PANTHER" id="PTHR15696:SF40">
    <property type="entry name" value="NONSENSE-MEDIATED MRNA DECAY FACTOR"/>
    <property type="match status" value="1"/>
</dbReference>
<dbReference type="GO" id="GO:0042162">
    <property type="term" value="F:telomeric DNA binding"/>
    <property type="evidence" value="ECO:0007669"/>
    <property type="project" value="TreeGrafter"/>
</dbReference>
<dbReference type="EMBL" id="KN121850">
    <property type="protein sequence ID" value="KFO35222.1"/>
    <property type="molecule type" value="Genomic_DNA"/>
</dbReference>